<evidence type="ECO:0000313" key="1">
    <source>
        <dbReference type="EMBL" id="GIY42854.1"/>
    </source>
</evidence>
<protein>
    <submittedName>
        <fullName evidence="1">Uncharacterized protein</fullName>
    </submittedName>
</protein>
<organism evidence="1 2">
    <name type="scientific">Caerostris darwini</name>
    <dbReference type="NCBI Taxonomy" id="1538125"/>
    <lineage>
        <taxon>Eukaryota</taxon>
        <taxon>Metazoa</taxon>
        <taxon>Ecdysozoa</taxon>
        <taxon>Arthropoda</taxon>
        <taxon>Chelicerata</taxon>
        <taxon>Arachnida</taxon>
        <taxon>Araneae</taxon>
        <taxon>Araneomorphae</taxon>
        <taxon>Entelegynae</taxon>
        <taxon>Araneoidea</taxon>
        <taxon>Araneidae</taxon>
        <taxon>Caerostris</taxon>
    </lineage>
</organism>
<evidence type="ECO:0000313" key="2">
    <source>
        <dbReference type="Proteomes" id="UP001054837"/>
    </source>
</evidence>
<dbReference type="Proteomes" id="UP001054837">
    <property type="component" value="Unassembled WGS sequence"/>
</dbReference>
<accession>A0AAV4TAY8</accession>
<name>A0AAV4TAY8_9ARAC</name>
<gene>
    <name evidence="1" type="ORF">CDAR_246781</name>
</gene>
<comment type="caution">
    <text evidence="1">The sequence shown here is derived from an EMBL/GenBank/DDBJ whole genome shotgun (WGS) entry which is preliminary data.</text>
</comment>
<keyword evidence="2" id="KW-1185">Reference proteome</keyword>
<dbReference type="AlphaFoldDB" id="A0AAV4TAY8"/>
<reference evidence="1 2" key="1">
    <citation type="submission" date="2021-06" db="EMBL/GenBank/DDBJ databases">
        <title>Caerostris darwini draft genome.</title>
        <authorList>
            <person name="Kono N."/>
            <person name="Arakawa K."/>
        </authorList>
    </citation>
    <scope>NUCLEOTIDE SEQUENCE [LARGE SCALE GENOMIC DNA]</scope>
</reference>
<sequence>MIPGRWCSTLPTIPLYGIFDRLLLTTSSTVQHLLLQIEPEYLVDIQAQRQKPLVFLSFDSDNGKFVWVGPQPDNKSCVMFRMWRIKLRKTVSFGAGSFAKRHRQFILRSHLSSGSWFFNGIQVFVIGWHKPRASWPIVLQQHVRKAF</sequence>
<proteinExistence type="predicted"/>
<dbReference type="EMBL" id="BPLQ01009263">
    <property type="protein sequence ID" value="GIY42854.1"/>
    <property type="molecule type" value="Genomic_DNA"/>
</dbReference>